<dbReference type="InterPro" id="IPR036691">
    <property type="entry name" value="Endo/exonu/phosph_ase_sf"/>
</dbReference>
<dbReference type="PANTHER" id="PTHR33710:SF62">
    <property type="entry name" value="DUF4283 DOMAIN PROTEIN"/>
    <property type="match status" value="1"/>
</dbReference>
<dbReference type="PANTHER" id="PTHR33710">
    <property type="entry name" value="BNAC02G09200D PROTEIN"/>
    <property type="match status" value="1"/>
</dbReference>
<dbReference type="AlphaFoldDB" id="A0A8X7QVG1"/>
<keyword evidence="2" id="KW-1185">Reference proteome</keyword>
<dbReference type="Proteomes" id="UP000886595">
    <property type="component" value="Unassembled WGS sequence"/>
</dbReference>
<protein>
    <submittedName>
        <fullName evidence="1">Uncharacterized protein</fullName>
    </submittedName>
</protein>
<comment type="caution">
    <text evidence="1">The sequence shown here is derived from an EMBL/GenBank/DDBJ whole genome shotgun (WGS) entry which is preliminary data.</text>
</comment>
<accession>A0A8X7QVG1</accession>
<dbReference type="OrthoDB" id="1093298at2759"/>
<reference evidence="1 2" key="1">
    <citation type="submission" date="2020-02" db="EMBL/GenBank/DDBJ databases">
        <authorList>
            <person name="Ma Q."/>
            <person name="Huang Y."/>
            <person name="Song X."/>
            <person name="Pei D."/>
        </authorList>
    </citation>
    <scope>NUCLEOTIDE SEQUENCE [LARGE SCALE GENOMIC DNA]</scope>
    <source>
        <strain evidence="1">Sxm20200214</strain>
        <tissue evidence="1">Leaf</tissue>
    </source>
</reference>
<evidence type="ECO:0000313" key="2">
    <source>
        <dbReference type="Proteomes" id="UP000886595"/>
    </source>
</evidence>
<organism evidence="1 2">
    <name type="scientific">Brassica carinata</name>
    <name type="common">Ethiopian mustard</name>
    <name type="synonym">Abyssinian cabbage</name>
    <dbReference type="NCBI Taxonomy" id="52824"/>
    <lineage>
        <taxon>Eukaryota</taxon>
        <taxon>Viridiplantae</taxon>
        <taxon>Streptophyta</taxon>
        <taxon>Embryophyta</taxon>
        <taxon>Tracheophyta</taxon>
        <taxon>Spermatophyta</taxon>
        <taxon>Magnoliopsida</taxon>
        <taxon>eudicotyledons</taxon>
        <taxon>Gunneridae</taxon>
        <taxon>Pentapetalae</taxon>
        <taxon>rosids</taxon>
        <taxon>malvids</taxon>
        <taxon>Brassicales</taxon>
        <taxon>Brassicaceae</taxon>
        <taxon>Brassiceae</taxon>
        <taxon>Brassica</taxon>
    </lineage>
</organism>
<dbReference type="Gene3D" id="3.60.10.10">
    <property type="entry name" value="Endonuclease/exonuclease/phosphatase"/>
    <property type="match status" value="1"/>
</dbReference>
<name>A0A8X7QVG1_BRACI</name>
<dbReference type="SUPFAM" id="SSF56219">
    <property type="entry name" value="DNase I-like"/>
    <property type="match status" value="1"/>
</dbReference>
<gene>
    <name evidence="1" type="ORF">Bca52824_057103</name>
</gene>
<evidence type="ECO:0000313" key="1">
    <source>
        <dbReference type="EMBL" id="KAG2274548.1"/>
    </source>
</evidence>
<proteinExistence type="predicted"/>
<dbReference type="EMBL" id="JAAMPC010000012">
    <property type="protein sequence ID" value="KAG2274548.1"/>
    <property type="molecule type" value="Genomic_DNA"/>
</dbReference>
<sequence>MIGDFNEVLCNDEKSGGPLRSEESFTPFLDMLSVCEMEELEASGNRFTWAGMRWRKWIQCCLDRCFGNKSWLNHFPSSNQRFLDKRGSDHRSVLMKLQDAQSGHDGLFHFDKRFHFHPRVKKEIIDAWNGDQSNGKNQCVAKRLRDCRGAISKWKKCRRFNAKDRIHLLEKLLEWFQSKNFPCWHAIRVMKKELSKAYRDE</sequence>